<evidence type="ECO:0000313" key="2">
    <source>
        <dbReference type="EMBL" id="QAB16376.1"/>
    </source>
</evidence>
<dbReference type="InterPro" id="IPR002881">
    <property type="entry name" value="DUF58"/>
</dbReference>
<dbReference type="KEGG" id="htr:EPV75_00695"/>
<dbReference type="Proteomes" id="UP000285478">
    <property type="component" value="Chromosome"/>
</dbReference>
<evidence type="ECO:0000259" key="1">
    <source>
        <dbReference type="Pfam" id="PF01882"/>
    </source>
</evidence>
<name>A0A410H656_9GAMM</name>
<dbReference type="AlphaFoldDB" id="A0A410H656"/>
<evidence type="ECO:0000313" key="3">
    <source>
        <dbReference type="Proteomes" id="UP000285478"/>
    </source>
</evidence>
<accession>A0A410H656</accession>
<keyword evidence="3" id="KW-1185">Reference proteome</keyword>
<protein>
    <submittedName>
        <fullName evidence="2">DUF58 domain-containing protein</fullName>
    </submittedName>
</protein>
<organism evidence="2 3">
    <name type="scientific">Hydrogenovibrio thermophilus</name>
    <dbReference type="NCBI Taxonomy" id="265883"/>
    <lineage>
        <taxon>Bacteria</taxon>
        <taxon>Pseudomonadati</taxon>
        <taxon>Pseudomonadota</taxon>
        <taxon>Gammaproteobacteria</taxon>
        <taxon>Thiotrichales</taxon>
        <taxon>Piscirickettsiaceae</taxon>
        <taxon>Hydrogenovibrio</taxon>
    </lineage>
</organism>
<sequence length="324" mass="35915">MQSAFANWFPGLKPGAGVPETARLTDPILSARAIHALADEVAQLGDKIGVNPKASDARKQGEQTSRYLGSGMEYEESRAYQPGDDVRHLNWRLMARTGQAYTKLFQEERQESWTVIVDQRQSMRFGTQSRLKVVQAARAAGLFAWLAEQNARPLEGVALAEGARTSPIFEGRGTFERFMEFVSVPCPPLRNVTESRLSDELLACLSRLQSGSRLVILSDFADLDDASLRVLAALSEKVMVQAVLLEDPVERNLPKLPGLKLQSLNGGFELDHLSERQHHSYQQWAQHYFDEKIHRLAGLGISAVSLSTVDSLAHLTEALGEQYG</sequence>
<dbReference type="PANTHER" id="PTHR33608">
    <property type="entry name" value="BLL2464 PROTEIN"/>
    <property type="match status" value="1"/>
</dbReference>
<feature type="domain" description="DUF58" evidence="1">
    <location>
        <begin position="76"/>
        <end position="267"/>
    </location>
</feature>
<dbReference type="PANTHER" id="PTHR33608:SF12">
    <property type="entry name" value="DUF58 DOMAIN-CONTAINING PROTEIN"/>
    <property type="match status" value="1"/>
</dbReference>
<dbReference type="Pfam" id="PF01882">
    <property type="entry name" value="DUF58"/>
    <property type="match status" value="1"/>
</dbReference>
<dbReference type="EMBL" id="CP035033">
    <property type="protein sequence ID" value="QAB16376.1"/>
    <property type="molecule type" value="Genomic_DNA"/>
</dbReference>
<gene>
    <name evidence="2" type="ORF">EPV75_00695</name>
</gene>
<reference evidence="2 3" key="1">
    <citation type="journal article" date="2018" name="Environ. Microbiol.">
        <title>Genomes of ubiquitous marine and hypersaline Hydrogenovibrio, Thiomicrorhabdus and Thiomicrospira spp. encode a diversity of mechanisms to sustain chemolithoautotrophy in heterogeneous environments.</title>
        <authorList>
            <person name="Scott K.M."/>
            <person name="Williams J."/>
            <person name="Porter C.M.B."/>
            <person name="Russel S."/>
            <person name="Harmer T.L."/>
            <person name="Paul J.H."/>
            <person name="Antonen K.M."/>
            <person name="Bridges M.K."/>
            <person name="Camper G.J."/>
            <person name="Campla C.K."/>
            <person name="Casella L.G."/>
            <person name="Chase E."/>
            <person name="Conrad J.W."/>
            <person name="Cruz M.C."/>
            <person name="Dunlap D.S."/>
            <person name="Duran L."/>
            <person name="Fahsbender E.M."/>
            <person name="Goldsmith D.B."/>
            <person name="Keeley R.F."/>
            <person name="Kondoff M.R."/>
            <person name="Kussy B.I."/>
            <person name="Lane M.K."/>
            <person name="Lawler S."/>
            <person name="Leigh B.A."/>
            <person name="Lewis C."/>
            <person name="Lostal L.M."/>
            <person name="Marking D."/>
            <person name="Mancera P.A."/>
            <person name="McClenthan E.C."/>
            <person name="McIntyre E.A."/>
            <person name="Mine J.A."/>
            <person name="Modi S."/>
            <person name="Moore B.D."/>
            <person name="Morgan W.A."/>
            <person name="Nelson K.M."/>
            <person name="Nguyen K.N."/>
            <person name="Ogburn N."/>
            <person name="Parrino D.G."/>
            <person name="Pedapudi A.D."/>
            <person name="Pelham R.P."/>
            <person name="Preece A.M."/>
            <person name="Rampersad E.A."/>
            <person name="Richardson J.C."/>
            <person name="Rodgers C.M."/>
            <person name="Schaffer B.L."/>
            <person name="Sheridan N.E."/>
            <person name="Solone M.R."/>
            <person name="Staley Z.R."/>
            <person name="Tabuchi M."/>
            <person name="Waide R.J."/>
            <person name="Wanjugi P.W."/>
            <person name="Young S."/>
            <person name="Clum A."/>
            <person name="Daum C."/>
            <person name="Huntemann M."/>
            <person name="Ivanova N."/>
            <person name="Kyrpides N."/>
            <person name="Mikhailova N."/>
            <person name="Palaniappan K."/>
            <person name="Pillay M."/>
            <person name="Reddy T.B.K."/>
            <person name="Shapiro N."/>
            <person name="Stamatis D."/>
            <person name="Varghese N."/>
            <person name="Woyke T."/>
            <person name="Boden R."/>
            <person name="Freyermuth S.K."/>
            <person name="Kerfeld C.A."/>
        </authorList>
    </citation>
    <scope>NUCLEOTIDE SEQUENCE [LARGE SCALE GENOMIC DNA]</scope>
    <source>
        <strain evidence="2 3">JR-2</strain>
    </source>
</reference>
<proteinExistence type="predicted"/>